<evidence type="ECO:0000313" key="3">
    <source>
        <dbReference type="Proteomes" id="UP001642360"/>
    </source>
</evidence>
<comment type="caution">
    <text evidence="2">The sequence shown here is derived from an EMBL/GenBank/DDBJ whole genome shotgun (WGS) entry which is preliminary data.</text>
</comment>
<keyword evidence="3" id="KW-1185">Reference proteome</keyword>
<dbReference type="InterPro" id="IPR033121">
    <property type="entry name" value="PEPTIDASE_A1"/>
</dbReference>
<evidence type="ECO:0000313" key="2">
    <source>
        <dbReference type="EMBL" id="CAK9147740.1"/>
    </source>
</evidence>
<dbReference type="AlphaFoldDB" id="A0ABC8RRY8"/>
<dbReference type="InterPro" id="IPR032799">
    <property type="entry name" value="TAXi_C"/>
</dbReference>
<dbReference type="Pfam" id="PF14541">
    <property type="entry name" value="TAXi_C"/>
    <property type="match status" value="1"/>
</dbReference>
<dbReference type="SUPFAM" id="SSF50630">
    <property type="entry name" value="Acid proteases"/>
    <property type="match status" value="1"/>
</dbReference>
<dbReference type="EMBL" id="CAUOFW020001724">
    <property type="protein sequence ID" value="CAK9147740.1"/>
    <property type="molecule type" value="Genomic_DNA"/>
</dbReference>
<dbReference type="InterPro" id="IPR021109">
    <property type="entry name" value="Peptidase_aspartic_dom_sf"/>
</dbReference>
<organism evidence="2 3">
    <name type="scientific">Ilex paraguariensis</name>
    <name type="common">yerba mate</name>
    <dbReference type="NCBI Taxonomy" id="185542"/>
    <lineage>
        <taxon>Eukaryota</taxon>
        <taxon>Viridiplantae</taxon>
        <taxon>Streptophyta</taxon>
        <taxon>Embryophyta</taxon>
        <taxon>Tracheophyta</taxon>
        <taxon>Spermatophyta</taxon>
        <taxon>Magnoliopsida</taxon>
        <taxon>eudicotyledons</taxon>
        <taxon>Gunneridae</taxon>
        <taxon>Pentapetalae</taxon>
        <taxon>asterids</taxon>
        <taxon>campanulids</taxon>
        <taxon>Aquifoliales</taxon>
        <taxon>Aquifoliaceae</taxon>
        <taxon>Ilex</taxon>
    </lineage>
</organism>
<reference evidence="2 3" key="1">
    <citation type="submission" date="2024-02" db="EMBL/GenBank/DDBJ databases">
        <authorList>
            <person name="Vignale AGUSTIN F."/>
            <person name="Sosa J E."/>
            <person name="Modenutti C."/>
        </authorList>
    </citation>
    <scope>NUCLEOTIDE SEQUENCE [LARGE SCALE GENOMIC DNA]</scope>
</reference>
<dbReference type="Gene3D" id="2.40.70.10">
    <property type="entry name" value="Acid Proteases"/>
    <property type="match status" value="1"/>
</dbReference>
<feature type="domain" description="Peptidase A1" evidence="1">
    <location>
        <begin position="1"/>
        <end position="81"/>
    </location>
</feature>
<name>A0ABC8RRY8_9AQUA</name>
<dbReference type="Proteomes" id="UP001642360">
    <property type="component" value="Unassembled WGS sequence"/>
</dbReference>
<gene>
    <name evidence="2" type="ORF">ILEXP_LOCUS15680</name>
</gene>
<sequence length="99" mass="11256">MDVKQFFKPLTFQFGSKWWIASTKLQIPPEGYLIINNKDNVCLGILDGSKVHDGSTTILGDISLRGLLVVYDNVNHKVGWVQSDCIKPRRVRSFPFFEA</sequence>
<protein>
    <recommendedName>
        <fullName evidence="1">Peptidase A1 domain-containing protein</fullName>
    </recommendedName>
</protein>
<dbReference type="PROSITE" id="PS51767">
    <property type="entry name" value="PEPTIDASE_A1"/>
    <property type="match status" value="1"/>
</dbReference>
<accession>A0ABC8RRY8</accession>
<evidence type="ECO:0000259" key="1">
    <source>
        <dbReference type="PROSITE" id="PS51767"/>
    </source>
</evidence>
<proteinExistence type="predicted"/>